<accession>A0A445BP17</accession>
<dbReference type="Gene3D" id="1.10.8.430">
    <property type="entry name" value="Helical domain of apoptotic protease-activating factors"/>
    <property type="match status" value="1"/>
</dbReference>
<dbReference type="InterPro" id="IPR044974">
    <property type="entry name" value="Disease_R_plants"/>
</dbReference>
<dbReference type="GO" id="GO:0007165">
    <property type="term" value="P:signal transduction"/>
    <property type="evidence" value="ECO:0007669"/>
    <property type="project" value="InterPro"/>
</dbReference>
<dbReference type="Gene3D" id="3.40.50.300">
    <property type="entry name" value="P-loop containing nucleotide triphosphate hydrolases"/>
    <property type="match status" value="1"/>
</dbReference>
<dbReference type="FunFam" id="3.40.50.10140:FF:000007">
    <property type="entry name" value="Disease resistance protein (TIR-NBS-LRR class)"/>
    <property type="match status" value="1"/>
</dbReference>
<keyword evidence="1" id="KW-0520">NAD</keyword>
<dbReference type="InterPro" id="IPR000157">
    <property type="entry name" value="TIR_dom"/>
</dbReference>
<name>A0A445BP17_ARAHY</name>
<dbReference type="Pfam" id="PF00931">
    <property type="entry name" value="NB-ARC"/>
    <property type="match status" value="1"/>
</dbReference>
<dbReference type="SUPFAM" id="SSF52540">
    <property type="entry name" value="P-loop containing nucleoside triphosphate hydrolases"/>
    <property type="match status" value="1"/>
</dbReference>
<organism evidence="3 4">
    <name type="scientific">Arachis hypogaea</name>
    <name type="common">Peanut</name>
    <dbReference type="NCBI Taxonomy" id="3818"/>
    <lineage>
        <taxon>Eukaryota</taxon>
        <taxon>Viridiplantae</taxon>
        <taxon>Streptophyta</taxon>
        <taxon>Embryophyta</taxon>
        <taxon>Tracheophyta</taxon>
        <taxon>Spermatophyta</taxon>
        <taxon>Magnoliopsida</taxon>
        <taxon>eudicotyledons</taxon>
        <taxon>Gunneridae</taxon>
        <taxon>Pentapetalae</taxon>
        <taxon>rosids</taxon>
        <taxon>fabids</taxon>
        <taxon>Fabales</taxon>
        <taxon>Fabaceae</taxon>
        <taxon>Papilionoideae</taxon>
        <taxon>50 kb inversion clade</taxon>
        <taxon>dalbergioids sensu lato</taxon>
        <taxon>Dalbergieae</taxon>
        <taxon>Pterocarpus clade</taxon>
        <taxon>Arachis</taxon>
    </lineage>
</organism>
<dbReference type="PRINTS" id="PR00364">
    <property type="entry name" value="DISEASERSIST"/>
</dbReference>
<dbReference type="EMBL" id="SDMP01000009">
    <property type="protein sequence ID" value="RYR40424.1"/>
    <property type="molecule type" value="Genomic_DNA"/>
</dbReference>
<gene>
    <name evidence="3" type="ORF">Ahy_A09g046176</name>
</gene>
<proteinExistence type="predicted"/>
<dbReference type="GO" id="GO:0006952">
    <property type="term" value="P:defense response"/>
    <property type="evidence" value="ECO:0007669"/>
    <property type="project" value="InterPro"/>
</dbReference>
<dbReference type="PANTHER" id="PTHR11017:SF512">
    <property type="entry name" value="ADP-RIBOSYL CYCLASE_CYCLIC ADP-RIBOSE HYDROLASE"/>
    <property type="match status" value="1"/>
</dbReference>
<protein>
    <recommendedName>
        <fullName evidence="2">TIR domain-containing protein</fullName>
    </recommendedName>
</protein>
<dbReference type="SUPFAM" id="SSF52200">
    <property type="entry name" value="Toll/Interleukin receptor TIR domain"/>
    <property type="match status" value="1"/>
</dbReference>
<sequence>MALPLASSSSFSPLTTRYDVFISFRGEDTRNSFTSHLHSALLRNQIETFIDYRIPKGGVVWNELVEAFRDSKLFVIIFSENYASSSWCLRELVEIMECKKKNEQVIVIPVFYKIEPTHVRKQSGSYRRAFDEHERSSNRKHVHQWRTALTEASNLSGFTCDHHRQEAKLIDEIVEAIFPNLNNNGFRDDLKSPFICNRNYTSVKSLLKFKSENVLVIGIWGMAGIGKTTITTTLFHECFSEYEGQCFLTFSKKLEGKGLNHICAKLLSQLLNQDLRIDNIRVIHSSIIRKIKHRKVFVVLDDVTNSQIAVDLIQLFCNCLSSDSRIILTTRDRNVLTSGGVEEIHEVTEMNFEDSLKVFSHNAFSGSHPKEDCYELSTRVVADYAKGTPLALKILGSFLRTKEKSEWDSALRKLHIGIKGLSDKSLVSIYSNGGCKYIKMHSLIQEMCWKIIHKEYSKNGGQQIRLWNTEEVCNIFQDERDVHGVESMIVDMNEITIDPRIIIIALRKMPKLRLLALRGNINIDLERNRVLLEDFQLSNELRYIEWNKCPLNFVPSICWPQKLVQLSMQGSNIEELWDTAQVPRISKKYHSGVVKVYKIMLIHLFSLSPRLKKYM</sequence>
<dbReference type="Gene3D" id="3.40.50.10140">
    <property type="entry name" value="Toll/interleukin-1 receptor homology (TIR) domain"/>
    <property type="match status" value="1"/>
</dbReference>
<feature type="domain" description="TIR" evidence="2">
    <location>
        <begin position="16"/>
        <end position="181"/>
    </location>
</feature>
<comment type="caution">
    <text evidence="3">The sequence shown here is derived from an EMBL/GenBank/DDBJ whole genome shotgun (WGS) entry which is preliminary data.</text>
</comment>
<evidence type="ECO:0000313" key="3">
    <source>
        <dbReference type="EMBL" id="RYR40424.1"/>
    </source>
</evidence>
<dbReference type="InterPro" id="IPR042197">
    <property type="entry name" value="Apaf_helical"/>
</dbReference>
<dbReference type="InterPro" id="IPR027417">
    <property type="entry name" value="P-loop_NTPase"/>
</dbReference>
<dbReference type="SUPFAM" id="SSF52047">
    <property type="entry name" value="RNI-like"/>
    <property type="match status" value="1"/>
</dbReference>
<dbReference type="STRING" id="3818.A0A445BP17"/>
<evidence type="ECO:0000313" key="4">
    <source>
        <dbReference type="Proteomes" id="UP000289738"/>
    </source>
</evidence>
<dbReference type="PANTHER" id="PTHR11017">
    <property type="entry name" value="LEUCINE-RICH REPEAT-CONTAINING PROTEIN"/>
    <property type="match status" value="1"/>
</dbReference>
<dbReference type="InterPro" id="IPR002182">
    <property type="entry name" value="NB-ARC"/>
</dbReference>
<dbReference type="SMART" id="SM00255">
    <property type="entry name" value="TIR"/>
    <property type="match status" value="1"/>
</dbReference>
<keyword evidence="4" id="KW-1185">Reference proteome</keyword>
<dbReference type="PROSITE" id="PS50104">
    <property type="entry name" value="TIR"/>
    <property type="match status" value="1"/>
</dbReference>
<dbReference type="InterPro" id="IPR035897">
    <property type="entry name" value="Toll_tir_struct_dom_sf"/>
</dbReference>
<evidence type="ECO:0000259" key="2">
    <source>
        <dbReference type="PROSITE" id="PS50104"/>
    </source>
</evidence>
<reference evidence="3 4" key="1">
    <citation type="submission" date="2019-01" db="EMBL/GenBank/DDBJ databases">
        <title>Sequencing of cultivated peanut Arachis hypogaea provides insights into genome evolution and oil improvement.</title>
        <authorList>
            <person name="Chen X."/>
        </authorList>
    </citation>
    <scope>NUCLEOTIDE SEQUENCE [LARGE SCALE GENOMIC DNA]</scope>
    <source>
        <strain evidence="4">cv. Fuhuasheng</strain>
        <tissue evidence="3">Leaves</tissue>
    </source>
</reference>
<dbReference type="Proteomes" id="UP000289738">
    <property type="component" value="Chromosome A09"/>
</dbReference>
<dbReference type="Pfam" id="PF01582">
    <property type="entry name" value="TIR"/>
    <property type="match status" value="1"/>
</dbReference>
<evidence type="ECO:0000256" key="1">
    <source>
        <dbReference type="ARBA" id="ARBA00023027"/>
    </source>
</evidence>
<dbReference type="AlphaFoldDB" id="A0A445BP17"/>
<dbReference type="GO" id="GO:0043531">
    <property type="term" value="F:ADP binding"/>
    <property type="evidence" value="ECO:0007669"/>
    <property type="project" value="InterPro"/>
</dbReference>